<evidence type="ECO:0000259" key="1">
    <source>
        <dbReference type="Pfam" id="PF03235"/>
    </source>
</evidence>
<evidence type="ECO:0008006" key="4">
    <source>
        <dbReference type="Google" id="ProtNLM"/>
    </source>
</evidence>
<organism evidence="3">
    <name type="scientific">Pseudomonas marincola</name>
    <dbReference type="NCBI Taxonomy" id="437900"/>
    <lineage>
        <taxon>Bacteria</taxon>
        <taxon>Pseudomonadati</taxon>
        <taxon>Pseudomonadota</taxon>
        <taxon>Gammaproteobacteria</taxon>
        <taxon>Pseudomonadales</taxon>
        <taxon>Pseudomonadaceae</taxon>
        <taxon>Pseudomonas</taxon>
    </lineage>
</organism>
<feature type="domain" description="GmrSD restriction endonucleases C-terminal" evidence="2">
    <location>
        <begin position="420"/>
        <end position="552"/>
    </location>
</feature>
<evidence type="ECO:0000313" key="3">
    <source>
        <dbReference type="EMBL" id="VEV98961.1"/>
    </source>
</evidence>
<name>A0A653EA15_9PSED</name>
<feature type="domain" description="GmrSD restriction endonucleases N-terminal" evidence="1">
    <location>
        <begin position="13"/>
        <end position="232"/>
    </location>
</feature>
<proteinExistence type="predicted"/>
<sequence>MSNKITGAEYPLAKIFSSDFDFVIPAYQRPYAWTDDQALELFDDLHSFYLAEPEGDSYFLGSIVLIKAEGKPASEVIDGQQRLTTLTILLSVITSLLEGEVRSDFEGYIREPGRLSQGISAKPRLSLRDRDRQFFADYVQAFKFNELLALESAQLEEPQQNIQRNARLLRDRLLTAFSNDTDGLISFGAFLIQRCFLVVVSTPSKKSAFRVFSVLNSRGLDLLPTDIIKSDVIGNIVAEKQEDYTNTWEELEVKTGRAGFAELFNHIRMIYARAKAQRTLLEEFDEHVVKKSSSSEQLISEVIEPYAVAYLIAKKSEYVSTANAADVNALLKWLNRIDNSDWMPCAIQFLSTQKDSPEYVLWFFQQLERLAGYMHISAKNVNQRIARYAVVLEELMGAHSLDSPVKTVELTESEKREMLDVLNSDIYYLTARRRNYLILRLDSFLSDGAASYDAKVLTIEHVLPQTVVANSEWEESWPTEEVRQQWVHKIANLVPLTQQRNSAASNLDFAKKKTAYFGGRKGVSSYVMTTQVLNTTEWTPEVVEKRQKSLLDVLEAGWKLKSAPAACQSKN</sequence>
<dbReference type="Pfam" id="PF03235">
    <property type="entry name" value="GmrSD_N"/>
    <property type="match status" value="1"/>
</dbReference>
<dbReference type="AlphaFoldDB" id="A0A653EA15"/>
<dbReference type="InterPro" id="IPR004919">
    <property type="entry name" value="GmrSD_N"/>
</dbReference>
<dbReference type="PANTHER" id="PTHR35149">
    <property type="entry name" value="SLL5132 PROTEIN"/>
    <property type="match status" value="1"/>
</dbReference>
<dbReference type="PANTHER" id="PTHR35149:SF2">
    <property type="entry name" value="DUF262 DOMAIN-CONTAINING PROTEIN"/>
    <property type="match status" value="1"/>
</dbReference>
<accession>A0A653EA15</accession>
<dbReference type="RefSeq" id="WP_150549234.1">
    <property type="nucleotide sequence ID" value="NZ_LR215729.2"/>
</dbReference>
<dbReference type="Pfam" id="PF07510">
    <property type="entry name" value="GmrSD_C"/>
    <property type="match status" value="1"/>
</dbReference>
<reference evidence="3" key="1">
    <citation type="submission" date="2019-02" db="EMBL/GenBank/DDBJ databases">
        <authorList>
            <consortium name="Genoscope - CEA"/>
            <person name="William W."/>
        </authorList>
    </citation>
    <scope>NUCLEOTIDE SEQUENCE [LARGE SCALE GENOMIC DNA]</scope>
    <source>
        <strain evidence="3">YSy11</strain>
    </source>
</reference>
<protein>
    <recommendedName>
        <fullName evidence="4">DUF262 domain-containing protein</fullName>
    </recommendedName>
</protein>
<dbReference type="EMBL" id="LR215729">
    <property type="protein sequence ID" value="VEV98961.1"/>
    <property type="molecule type" value="Genomic_DNA"/>
</dbReference>
<gene>
    <name evidence="3" type="ORF">PMYSY11_3917</name>
</gene>
<dbReference type="InterPro" id="IPR011089">
    <property type="entry name" value="GmrSD_C"/>
</dbReference>
<evidence type="ECO:0000259" key="2">
    <source>
        <dbReference type="Pfam" id="PF07510"/>
    </source>
</evidence>